<evidence type="ECO:0000313" key="3">
    <source>
        <dbReference type="EMBL" id="TWT75638.1"/>
    </source>
</evidence>
<dbReference type="Gene3D" id="2.60.120.10">
    <property type="entry name" value="Jelly Rolls"/>
    <property type="match status" value="2"/>
</dbReference>
<dbReference type="Proteomes" id="UP000318478">
    <property type="component" value="Unassembled WGS sequence"/>
</dbReference>
<dbReference type="AlphaFoldDB" id="A0A5C5YLL1"/>
<organism evidence="3 4">
    <name type="scientific">Posidoniimonas polymericola</name>
    <dbReference type="NCBI Taxonomy" id="2528002"/>
    <lineage>
        <taxon>Bacteria</taxon>
        <taxon>Pseudomonadati</taxon>
        <taxon>Planctomycetota</taxon>
        <taxon>Planctomycetia</taxon>
        <taxon>Pirellulales</taxon>
        <taxon>Lacipirellulaceae</taxon>
        <taxon>Posidoniimonas</taxon>
    </lineage>
</organism>
<dbReference type="InterPro" id="IPR051804">
    <property type="entry name" value="Carb_Metab_Reg_Kinase/Isom"/>
</dbReference>
<dbReference type="GO" id="GO:0046872">
    <property type="term" value="F:metal ion binding"/>
    <property type="evidence" value="ECO:0007669"/>
    <property type="project" value="UniProtKB-KW"/>
</dbReference>
<evidence type="ECO:0000313" key="4">
    <source>
        <dbReference type="Proteomes" id="UP000318478"/>
    </source>
</evidence>
<dbReference type="InterPro" id="IPR011051">
    <property type="entry name" value="RmlC_Cupin_sf"/>
</dbReference>
<evidence type="ECO:0000256" key="1">
    <source>
        <dbReference type="ARBA" id="ARBA00022723"/>
    </source>
</evidence>
<dbReference type="CDD" id="cd07010">
    <property type="entry name" value="cupin_PMI_type_I_N_bac"/>
    <property type="match status" value="1"/>
</dbReference>
<keyword evidence="1" id="KW-0479">Metal-binding</keyword>
<proteinExistence type="predicted"/>
<dbReference type="EC" id="5.3.1.8" evidence="3"/>
<gene>
    <name evidence="3" type="primary">yvyI_1</name>
    <name evidence="3" type="ORF">Pla123a_31480</name>
</gene>
<dbReference type="SUPFAM" id="SSF51182">
    <property type="entry name" value="RmlC-like cupins"/>
    <property type="match status" value="1"/>
</dbReference>
<sequence>MSEATERRFRHTEQRLMRSEATGAPSNGYHLYPTHPVPEGSISVGHRRIAELLQGQTVATFDGYVGVLWDEFRARLDAELAAMGIQAEWHDASDWLRGTDEIDQLVEPFLGGDDPLFGTRFSGTLANFFAELPGEPTVNAGAACLAIAYGCGAALAEWSGPLFYLDLPKNELQFRSRAGVVRNLGATSAAPPKPQYKRFYFVDWPALNRHKRDLAPRLTWLVDEQDPDAPAVIAAETFRDALREQATSVFRVRPWFEPGPWGGQWLRELAPELPGEPPNYAWSFELIVPENGLVICDGASRLEFSFDWLMHAHHREVLGRCADRFGFEFPIRFDYLDTMDGGNLSVQCHPRPDYIRKQFGELFTQDECYYLMDCRPGAKVFLGFQPDIDPDAFRKELEHSRETGAEVDVERHVRPHPAEKHGLYLIPSGTVHCSGADCVVLEISATPYIFTFKMYDWLRLDLEGKPRPLNIERAYANLDFGRRGQRADTELISQHAEIDRGDGWRIVHLPTHAEHFYDVHRVEFSEAVEVGADGSPHVLMLVEGEAVEVEAGGRSVRYAYGETFVVPAAAGSYRLVNVGDGEARVIKAFVKHGA</sequence>
<dbReference type="GO" id="GO:0004476">
    <property type="term" value="F:mannose-6-phosphate isomerase activity"/>
    <property type="evidence" value="ECO:0007669"/>
    <property type="project" value="UniProtKB-EC"/>
</dbReference>
<reference evidence="3 4" key="1">
    <citation type="submission" date="2019-02" db="EMBL/GenBank/DDBJ databases">
        <title>Deep-cultivation of Planctomycetes and their phenomic and genomic characterization uncovers novel biology.</title>
        <authorList>
            <person name="Wiegand S."/>
            <person name="Jogler M."/>
            <person name="Boedeker C."/>
            <person name="Pinto D."/>
            <person name="Vollmers J."/>
            <person name="Rivas-Marin E."/>
            <person name="Kohn T."/>
            <person name="Peeters S.H."/>
            <person name="Heuer A."/>
            <person name="Rast P."/>
            <person name="Oberbeckmann S."/>
            <person name="Bunk B."/>
            <person name="Jeske O."/>
            <person name="Meyerdierks A."/>
            <person name="Storesund J.E."/>
            <person name="Kallscheuer N."/>
            <person name="Luecker S."/>
            <person name="Lage O.M."/>
            <person name="Pohl T."/>
            <person name="Merkel B.J."/>
            <person name="Hornburger P."/>
            <person name="Mueller R.-W."/>
            <person name="Bruemmer F."/>
            <person name="Labrenz M."/>
            <person name="Spormann A.M."/>
            <person name="Op Den Camp H."/>
            <person name="Overmann J."/>
            <person name="Amann R."/>
            <person name="Jetten M.S.M."/>
            <person name="Mascher T."/>
            <person name="Medema M.H."/>
            <person name="Devos D.P."/>
            <person name="Kaster A.-K."/>
            <person name="Ovreas L."/>
            <person name="Rohde M."/>
            <person name="Galperin M.Y."/>
            <person name="Jogler C."/>
        </authorList>
    </citation>
    <scope>NUCLEOTIDE SEQUENCE [LARGE SCALE GENOMIC DNA]</scope>
    <source>
        <strain evidence="3 4">Pla123a</strain>
    </source>
</reference>
<dbReference type="PANTHER" id="PTHR42742">
    <property type="entry name" value="TRANSCRIPTIONAL REPRESSOR MPRA"/>
    <property type="match status" value="1"/>
</dbReference>
<dbReference type="PANTHER" id="PTHR42742:SF3">
    <property type="entry name" value="FRUCTOKINASE"/>
    <property type="match status" value="1"/>
</dbReference>
<accession>A0A5C5YLL1</accession>
<keyword evidence="3" id="KW-0413">Isomerase</keyword>
<protein>
    <submittedName>
        <fullName evidence="3">Putative mannose-6-phosphate isomerase YvyI</fullName>
        <ecNumber evidence="3">5.3.1.8</ecNumber>
    </submittedName>
</protein>
<dbReference type="EMBL" id="SJPO01000007">
    <property type="protein sequence ID" value="TWT75638.1"/>
    <property type="molecule type" value="Genomic_DNA"/>
</dbReference>
<keyword evidence="2" id="KW-0862">Zinc</keyword>
<dbReference type="InterPro" id="IPR014710">
    <property type="entry name" value="RmlC-like_jellyroll"/>
</dbReference>
<keyword evidence="4" id="KW-1185">Reference proteome</keyword>
<evidence type="ECO:0000256" key="2">
    <source>
        <dbReference type="ARBA" id="ARBA00022833"/>
    </source>
</evidence>
<comment type="caution">
    <text evidence="3">The sequence shown here is derived from an EMBL/GenBank/DDBJ whole genome shotgun (WGS) entry which is preliminary data.</text>
</comment>
<name>A0A5C5YLL1_9BACT</name>
<dbReference type="RefSeq" id="WP_197528009.1">
    <property type="nucleotide sequence ID" value="NZ_SJPO01000007.1"/>
</dbReference>